<reference evidence="2" key="2">
    <citation type="submission" date="2021-05" db="EMBL/GenBank/DDBJ databases">
        <title>Protein family content uncovers lineage relationships and bacterial pathway maintenance mechanisms in DPANN archaea.</title>
        <authorList>
            <person name="Castelle C.J."/>
            <person name="Meheust R."/>
            <person name="Jaffe A.L."/>
            <person name="Seitz K."/>
            <person name="Gong X."/>
            <person name="Baker B.J."/>
            <person name="Banfield J.F."/>
        </authorList>
    </citation>
    <scope>NUCLEOTIDE SEQUENCE</scope>
    <source>
        <strain evidence="2">RIFCSPLOWO2_01_FULL_AR10_48_17</strain>
    </source>
</reference>
<gene>
    <name evidence="2" type="ORF">J4215_01190</name>
</gene>
<dbReference type="AlphaFoldDB" id="A0A8T4L6K6"/>
<feature type="compositionally biased region" description="Basic residues" evidence="1">
    <location>
        <begin position="204"/>
        <end position="219"/>
    </location>
</feature>
<proteinExistence type="predicted"/>
<organism evidence="2 3">
    <name type="scientific">Candidatus Iainarchaeum sp</name>
    <dbReference type="NCBI Taxonomy" id="3101447"/>
    <lineage>
        <taxon>Archaea</taxon>
        <taxon>Candidatus Iainarchaeota</taxon>
        <taxon>Candidatus Iainarchaeia</taxon>
        <taxon>Candidatus Iainarchaeales</taxon>
        <taxon>Candidatus Iainarchaeaceae</taxon>
        <taxon>Candidatus Iainarchaeum</taxon>
    </lineage>
</organism>
<feature type="region of interest" description="Disordered" evidence="1">
    <location>
        <begin position="189"/>
        <end position="219"/>
    </location>
</feature>
<dbReference type="Proteomes" id="UP000675968">
    <property type="component" value="Unassembled WGS sequence"/>
</dbReference>
<comment type="caution">
    <text evidence="2">The sequence shown here is derived from an EMBL/GenBank/DDBJ whole genome shotgun (WGS) entry which is preliminary data.</text>
</comment>
<evidence type="ECO:0000256" key="1">
    <source>
        <dbReference type="SAM" id="MobiDB-lite"/>
    </source>
</evidence>
<evidence type="ECO:0000313" key="3">
    <source>
        <dbReference type="Proteomes" id="UP000675968"/>
    </source>
</evidence>
<sequence length="219" mass="24961">MTGHSISKISLLVHPLYTFAYLDDPAARLKKNARFVLGLWGNEIRRTAQEPDSVLVIVTPSSKLLKRRPHANTAWFLRKLGKLVSFAHRSLGTRVVVQPGNISGDSLKRLLARRGFSINLERIGVRSFGEYWNMCVFNQSRRLANVLGIPWKKIYEVPELSLGIHSHAIEQLDADRAFEALFSSPRSRTALGEYTQNPRQQAAKLRRKSNRRKPPRPQK</sequence>
<name>A0A8T4L6K6_9ARCH</name>
<accession>A0A8T4L6K6</accession>
<protein>
    <submittedName>
        <fullName evidence="2">Uncharacterized protein</fullName>
    </submittedName>
</protein>
<evidence type="ECO:0000313" key="2">
    <source>
        <dbReference type="EMBL" id="MBS3061179.1"/>
    </source>
</evidence>
<dbReference type="EMBL" id="JAGVWC010000008">
    <property type="protein sequence ID" value="MBS3061179.1"/>
    <property type="molecule type" value="Genomic_DNA"/>
</dbReference>
<reference evidence="2" key="1">
    <citation type="submission" date="2021-03" db="EMBL/GenBank/DDBJ databases">
        <authorList>
            <person name="Jaffe A."/>
        </authorList>
    </citation>
    <scope>NUCLEOTIDE SEQUENCE</scope>
    <source>
        <strain evidence="2">RIFCSPLOWO2_01_FULL_AR10_48_17</strain>
    </source>
</reference>